<keyword evidence="1 4" id="KW-0808">Transferase</keyword>
<dbReference type="OrthoDB" id="3173333at2"/>
<comment type="caution">
    <text evidence="4">The sequence shown here is derived from an EMBL/GenBank/DDBJ whole genome shotgun (WGS) entry which is preliminary data.</text>
</comment>
<sequence>MIRAATPADLEGILAIHNAAIAETTAIWDTEPADLADRREWLEQRVAAEYPVLVAEIDGRVAGYASYAQWRPKSGYRFCVENSVYVGSEFRRRGVARALLTELLALAEKSGAVRVMVALIESTNTMSIALHEQFGFRVTGSMPEVGRKFGRWLDLTIMQIEFPAPAVDRIESGAE</sequence>
<accession>A0A3M2KW56</accession>
<name>A0A3M2KW56_9NOCA</name>
<evidence type="ECO:0000259" key="3">
    <source>
        <dbReference type="Pfam" id="PF00583"/>
    </source>
</evidence>
<dbReference type="CDD" id="cd04301">
    <property type="entry name" value="NAT_SF"/>
    <property type="match status" value="1"/>
</dbReference>
<dbReference type="InterPro" id="IPR016181">
    <property type="entry name" value="Acyl_CoA_acyltransferase"/>
</dbReference>
<dbReference type="AlphaFoldDB" id="A0A3M2KW56"/>
<organism evidence="4 5">
    <name type="scientific">Nocardia stercoris</name>
    <dbReference type="NCBI Taxonomy" id="2483361"/>
    <lineage>
        <taxon>Bacteria</taxon>
        <taxon>Bacillati</taxon>
        <taxon>Actinomycetota</taxon>
        <taxon>Actinomycetes</taxon>
        <taxon>Mycobacteriales</taxon>
        <taxon>Nocardiaceae</taxon>
        <taxon>Nocardia</taxon>
    </lineage>
</organism>
<proteinExistence type="predicted"/>
<dbReference type="InterPro" id="IPR000182">
    <property type="entry name" value="GNAT_dom"/>
</dbReference>
<keyword evidence="2" id="KW-0012">Acyltransferase</keyword>
<evidence type="ECO:0000313" key="5">
    <source>
        <dbReference type="Proteomes" id="UP000279275"/>
    </source>
</evidence>
<keyword evidence="5" id="KW-1185">Reference proteome</keyword>
<evidence type="ECO:0000256" key="2">
    <source>
        <dbReference type="ARBA" id="ARBA00023315"/>
    </source>
</evidence>
<dbReference type="PANTHER" id="PTHR43072:SF23">
    <property type="entry name" value="UPF0039 PROTEIN C11D3.02C"/>
    <property type="match status" value="1"/>
</dbReference>
<dbReference type="PANTHER" id="PTHR43072">
    <property type="entry name" value="N-ACETYLTRANSFERASE"/>
    <property type="match status" value="1"/>
</dbReference>
<evidence type="ECO:0000313" key="4">
    <source>
        <dbReference type="EMBL" id="RMI27725.1"/>
    </source>
</evidence>
<dbReference type="SUPFAM" id="SSF55729">
    <property type="entry name" value="Acyl-CoA N-acyltransferases (Nat)"/>
    <property type="match status" value="1"/>
</dbReference>
<evidence type="ECO:0000256" key="1">
    <source>
        <dbReference type="ARBA" id="ARBA00022679"/>
    </source>
</evidence>
<dbReference type="Gene3D" id="3.40.630.30">
    <property type="match status" value="1"/>
</dbReference>
<gene>
    <name evidence="4" type="ORF">EBN03_33130</name>
</gene>
<dbReference type="Proteomes" id="UP000279275">
    <property type="component" value="Unassembled WGS sequence"/>
</dbReference>
<dbReference type="EMBL" id="RFFH01000033">
    <property type="protein sequence ID" value="RMI27725.1"/>
    <property type="molecule type" value="Genomic_DNA"/>
</dbReference>
<protein>
    <submittedName>
        <fullName evidence="4">N-acetyltransferase family protein</fullName>
    </submittedName>
</protein>
<feature type="domain" description="N-acetyltransferase" evidence="3">
    <location>
        <begin position="15"/>
        <end position="136"/>
    </location>
</feature>
<dbReference type="Pfam" id="PF00583">
    <property type="entry name" value="Acetyltransf_1"/>
    <property type="match status" value="1"/>
</dbReference>
<reference evidence="4 5" key="1">
    <citation type="submission" date="2018-10" db="EMBL/GenBank/DDBJ databases">
        <title>Isolation from cow dung.</title>
        <authorList>
            <person name="Ling L."/>
        </authorList>
    </citation>
    <scope>NUCLEOTIDE SEQUENCE [LARGE SCALE GENOMIC DNA]</scope>
    <source>
        <strain evidence="4 5">NEAU-LL90</strain>
    </source>
</reference>
<dbReference type="GO" id="GO:0016747">
    <property type="term" value="F:acyltransferase activity, transferring groups other than amino-acyl groups"/>
    <property type="evidence" value="ECO:0007669"/>
    <property type="project" value="InterPro"/>
</dbReference>